<keyword evidence="2" id="KW-1185">Reference proteome</keyword>
<dbReference type="AlphaFoldDB" id="A0A2S4PTS2"/>
<protein>
    <submittedName>
        <fullName evidence="1">Uncharacterized protein</fullName>
    </submittedName>
</protein>
<accession>A0A2S4PTS2</accession>
<dbReference type="Proteomes" id="UP000237438">
    <property type="component" value="Unassembled WGS sequence"/>
</dbReference>
<evidence type="ECO:0000313" key="2">
    <source>
        <dbReference type="Proteomes" id="UP000237438"/>
    </source>
</evidence>
<feature type="non-terminal residue" evidence="1">
    <location>
        <position position="71"/>
    </location>
</feature>
<reference evidence="1 2" key="1">
    <citation type="submission" date="2017-10" db="EMBL/GenBank/DDBJ databases">
        <title>Development of genomic resources for the powdery mildew, Erysiphe pulchra.</title>
        <authorList>
            <person name="Wadl P.A."/>
            <person name="Mack B.M."/>
            <person name="Moore G."/>
            <person name="Beltz S.B."/>
        </authorList>
    </citation>
    <scope>NUCLEOTIDE SEQUENCE [LARGE SCALE GENOMIC DNA]</scope>
    <source>
        <strain evidence="1">Cflorida</strain>
    </source>
</reference>
<comment type="caution">
    <text evidence="1">The sequence shown here is derived from an EMBL/GenBank/DDBJ whole genome shotgun (WGS) entry which is preliminary data.</text>
</comment>
<name>A0A2S4PTS2_9PEZI</name>
<dbReference type="EMBL" id="PEDP01000604">
    <property type="protein sequence ID" value="POS85438.1"/>
    <property type="molecule type" value="Genomic_DNA"/>
</dbReference>
<proteinExistence type="predicted"/>
<evidence type="ECO:0000313" key="1">
    <source>
        <dbReference type="EMBL" id="POS85438.1"/>
    </source>
</evidence>
<sequence length="71" mass="7835">MKKKALIELIIGVKIEGLQMFSTVCAALHPAARYWGQKHVSANQKSVESVYADLGYAVKTLIPTSTLENSW</sequence>
<organism evidence="1 2">
    <name type="scientific">Erysiphe pulchra</name>
    <dbReference type="NCBI Taxonomy" id="225359"/>
    <lineage>
        <taxon>Eukaryota</taxon>
        <taxon>Fungi</taxon>
        <taxon>Dikarya</taxon>
        <taxon>Ascomycota</taxon>
        <taxon>Pezizomycotina</taxon>
        <taxon>Leotiomycetes</taxon>
        <taxon>Erysiphales</taxon>
        <taxon>Erysiphaceae</taxon>
        <taxon>Erysiphe</taxon>
    </lineage>
</organism>
<gene>
    <name evidence="1" type="ORF">EPUL_003930</name>
</gene>